<dbReference type="RefSeq" id="YP_009600075.1">
    <property type="nucleotide sequence ID" value="NC_041918.2"/>
</dbReference>
<sequence length="190" mass="21708">MVNIETKTRKTAAKNRLRAKHVIITAVLSMVLIFGILIGLKNLVADLINANEAVVDDQTTETLDRVYELATSDDPELDVTVEWNDVQVQNAIHKMSHQKVLADVKWGAIKITKKRLETLSMIIDQNKDHLEHYDLYRDILDRWMEGDFSRADEDHNAIWELQGGTIGKAYGLQTKEEEQEFIKNTFGDGE</sequence>
<accession>A0A1U9WQI6</accession>
<organism evidence="2 3">
    <name type="scientific">Geobacillus phage TP-84</name>
    <dbReference type="NCBI Taxonomy" id="1965361"/>
    <lineage>
        <taxon>Viruses</taxon>
        <taxon>Duplodnaviria</taxon>
        <taxon>Heunggongvirae</taxon>
        <taxon>Uroviricota</taxon>
        <taxon>Caudoviricetes</taxon>
        <taxon>Saundersvirus</taxon>
        <taxon>Saundersvirus Tp84</taxon>
    </lineage>
</organism>
<name>A0A1U9WQI6_9CAUD</name>
<dbReference type="EMBL" id="KY565347">
    <property type="protein sequence ID" value="AQY55047.1"/>
    <property type="molecule type" value="Genomic_DNA"/>
</dbReference>
<evidence type="ECO:0000256" key="1">
    <source>
        <dbReference type="SAM" id="Phobius"/>
    </source>
</evidence>
<evidence type="ECO:0000313" key="3">
    <source>
        <dbReference type="Proteomes" id="UP000225660"/>
    </source>
</evidence>
<protein>
    <submittedName>
        <fullName evidence="2">Uncharacterized protein</fullName>
    </submittedName>
</protein>
<evidence type="ECO:0000313" key="2">
    <source>
        <dbReference type="EMBL" id="AQY55047.1"/>
    </source>
</evidence>
<reference evidence="2" key="1">
    <citation type="submission" date="2017-10" db="EMBL/GenBank/DDBJ databases">
        <title>Sequence, genome organization and annotation of the thermophilic 47,7-kb bacterophage TO-84 that infects Geobacillus stearothermophilus.</title>
        <authorList>
            <person name="Skowron P.M."/>
            <person name="Kropinski A."/>
            <person name="Los M."/>
        </authorList>
    </citation>
    <scope>NUCLEOTIDE SEQUENCE [LARGE SCALE GENOMIC DNA]</scope>
</reference>
<dbReference type="OrthoDB" id="37326at10239"/>
<keyword evidence="3" id="KW-1185">Reference proteome</keyword>
<keyword evidence="1" id="KW-0812">Transmembrane</keyword>
<dbReference type="Proteomes" id="UP000225660">
    <property type="component" value="Segment"/>
</dbReference>
<keyword evidence="1" id="KW-0472">Membrane</keyword>
<feature type="transmembrane region" description="Helical" evidence="1">
    <location>
        <begin position="21"/>
        <end position="40"/>
    </location>
</feature>
<proteinExistence type="predicted"/>
<keyword evidence="1" id="KW-1133">Transmembrane helix</keyword>
<dbReference type="InterPro" id="IPR046208">
    <property type="entry name" value="DUF6241"/>
</dbReference>
<dbReference type="Pfam" id="PF19754">
    <property type="entry name" value="DUF6241"/>
    <property type="match status" value="1"/>
</dbReference>
<dbReference type="GeneID" id="40075837"/>
<dbReference type="KEGG" id="vg:40075837"/>